<reference evidence="1 2" key="1">
    <citation type="journal article" date="2022" name="Genome Biol. Evol.">
        <title>The Spruce Budworm Genome: Reconstructing the Evolutionary History of Antifreeze Proteins.</title>
        <authorList>
            <person name="Beliveau C."/>
            <person name="Gagne P."/>
            <person name="Picq S."/>
            <person name="Vernygora O."/>
            <person name="Keeling C.I."/>
            <person name="Pinkney K."/>
            <person name="Doucet D."/>
            <person name="Wen F."/>
            <person name="Johnston J.S."/>
            <person name="Maaroufi H."/>
            <person name="Boyle B."/>
            <person name="Laroche J."/>
            <person name="Dewar K."/>
            <person name="Juretic N."/>
            <person name="Blackburn G."/>
            <person name="Nisole A."/>
            <person name="Brunet B."/>
            <person name="Brandao M."/>
            <person name="Lumley L."/>
            <person name="Duan J."/>
            <person name="Quan G."/>
            <person name="Lucarotti C.J."/>
            <person name="Roe A.D."/>
            <person name="Sperling F.A.H."/>
            <person name="Levesque R.C."/>
            <person name="Cusson M."/>
        </authorList>
    </citation>
    <scope>NUCLEOTIDE SEQUENCE [LARGE SCALE GENOMIC DNA]</scope>
    <source>
        <strain evidence="1">Glfc:IPQL:Cfum</strain>
    </source>
</reference>
<dbReference type="EMBL" id="CM046131">
    <property type="protein sequence ID" value="KAI8431112.1"/>
    <property type="molecule type" value="Genomic_DNA"/>
</dbReference>
<comment type="caution">
    <text evidence="1">The sequence shown here is derived from an EMBL/GenBank/DDBJ whole genome shotgun (WGS) entry which is preliminary data.</text>
</comment>
<gene>
    <name evidence="1" type="ORF">MSG28_001167</name>
</gene>
<name>A0ACC0K3W4_CHOFU</name>
<evidence type="ECO:0000313" key="1">
    <source>
        <dbReference type="EMBL" id="KAI8431112.1"/>
    </source>
</evidence>
<evidence type="ECO:0000313" key="2">
    <source>
        <dbReference type="Proteomes" id="UP001064048"/>
    </source>
</evidence>
<protein>
    <submittedName>
        <fullName evidence="1">Uncharacterized protein</fullName>
    </submittedName>
</protein>
<keyword evidence="2" id="KW-1185">Reference proteome</keyword>
<proteinExistence type="predicted"/>
<sequence>MNIVFPKNKEKRSRTSSGESNNSFVKNMTSRVSGLLPATITKWFSSPKSSANGSAPAADATDSSTEDEAPESPASQPPAKRMRYSPGAVYGNTDANCVTNNIETIEPSTSFTVQSPPGRTTFRRETNYVSTPIRSPDDTIDRTDKDSTATFQQHTVTTIGPSVAKKRKSLFGNQSQELSDASKKAYVKTSNNTVKDPKQPSFKPTLLGSPFYAGRTTYGGAASSYINQPNITHRQNTTVRESPTTSDNNISHSARRVMELLESYSSPLTEAKRIPHYTRPTKHDLMKRISESSVSSSINKINSFKTQELHVSSIASILRLKQRSRLNDTTNAARQLIASHSSTSPDYRPYPSASKSDQKETDGSNKLTTKVKSRLTRPARGDTNALDTETLPPVDLPNAILQIDPSNLPDFGSPLATKTTLSQKPSLTATYSSSIFEKKSTPAVEIKSIETVPSSSIYNFANPVRITSESPKTTTTPPKFTFGSPERKIDEQLTSENKSSEPLKPVAAAAKENKAETAPANWSCPDCWVSNKHDADKCVCCGYKHVAKPSSKPKCTLCKLADSQANSDKCVNCDKVQVNNISKPLKADTSKWKCEDCWVSNDEAADKCACCGAKNPKGASQVVPVKPAEPSSGMCPKCFAVTTNGKCGKCTQVSSTPDKNFKTVLKAQSNKWECEHCLVRNDSDKTRCVCCEADRSGKPKEPENKQFNFGTINTTFKFGIDPKVQEANLAKAAEKPAETKDKIEESETNNNVLAKAPTFSFGIPAKKSEDQPDASKEKTDETPKATFTFGLPKQNSVAPTPAPMFGIPSKVNDTPKEKEKDEAETKTQEVKAVEEAPKQPVVMFGATSTPAVTSAAPSQPILSTSFTLEKKEAPSNPLSLPTTSVSAPAPTLSFAAPKPATGGLFGAIATTAAPASVNFAPITTPATTATMFQKTDTAPKPLSMFQKSDPATTATVSLFQKSEAPATAAAPPSAATAPMFSFGSTQSAQPQTDKPKFSFTFGGNKTDNVFKPPTFGGTDPNNAMNKFILGSATDNPMGASNPLASGNSLAGNSLAGNSLTGNNLTGNSLTGNSLTGNTMTSNSIASNPLSGNGMQAAAPAATGMFGSVPKENMWSPPNSSTPNPFVANASTNNAPKPFAFGSSTPFNAAAAPAFGGVNTQTSTTPAFGAAKMTFGGASQPPAFGAASPPAPAFGSNVQSTPSIFGMNNQNNQPSMFSTPAQNSTGMFGSPQQPAAGSMPPPSVGMFGRPSVGAAPTFGTPNSSIPNFEAPSLTPAQAPAFNFGSTPTSNIFGFGQQQPQQPGGLGGGQTGVYSFGVAPGAQAPVQFNMGSAPNAAGRRVRKAVRRSSQR</sequence>
<dbReference type="Proteomes" id="UP001064048">
    <property type="component" value="Chromosome Z"/>
</dbReference>
<organism evidence="1 2">
    <name type="scientific">Choristoneura fumiferana</name>
    <name type="common">Spruce budworm moth</name>
    <name type="synonym">Archips fumiferana</name>
    <dbReference type="NCBI Taxonomy" id="7141"/>
    <lineage>
        <taxon>Eukaryota</taxon>
        <taxon>Metazoa</taxon>
        <taxon>Ecdysozoa</taxon>
        <taxon>Arthropoda</taxon>
        <taxon>Hexapoda</taxon>
        <taxon>Insecta</taxon>
        <taxon>Pterygota</taxon>
        <taxon>Neoptera</taxon>
        <taxon>Endopterygota</taxon>
        <taxon>Lepidoptera</taxon>
        <taxon>Glossata</taxon>
        <taxon>Ditrysia</taxon>
        <taxon>Tortricoidea</taxon>
        <taxon>Tortricidae</taxon>
        <taxon>Tortricinae</taxon>
        <taxon>Choristoneura</taxon>
    </lineage>
</organism>
<accession>A0ACC0K3W4</accession>